<dbReference type="AlphaFoldDB" id="A0A918ASL1"/>
<dbReference type="PANTHER" id="PTHR22754:SF32">
    <property type="entry name" value="DISCO-INTERACTING PROTEIN 2"/>
    <property type="match status" value="1"/>
</dbReference>
<dbReference type="Proteomes" id="UP000639606">
    <property type="component" value="Unassembled WGS sequence"/>
</dbReference>
<evidence type="ECO:0000313" key="3">
    <source>
        <dbReference type="EMBL" id="GGP78186.1"/>
    </source>
</evidence>
<keyword evidence="4" id="KW-1185">Reference proteome</keyword>
<dbReference type="GO" id="GO:0005886">
    <property type="term" value="C:plasma membrane"/>
    <property type="evidence" value="ECO:0007669"/>
    <property type="project" value="TreeGrafter"/>
</dbReference>
<dbReference type="Gene3D" id="3.30.300.30">
    <property type="match status" value="1"/>
</dbReference>
<evidence type="ECO:0000256" key="1">
    <source>
        <dbReference type="ARBA" id="ARBA00006432"/>
    </source>
</evidence>
<organism evidence="3 4">
    <name type="scientific">Saccharothrix coeruleofusca</name>
    <dbReference type="NCBI Taxonomy" id="33919"/>
    <lineage>
        <taxon>Bacteria</taxon>
        <taxon>Bacillati</taxon>
        <taxon>Actinomycetota</taxon>
        <taxon>Actinomycetes</taxon>
        <taxon>Pseudonocardiales</taxon>
        <taxon>Pseudonocardiaceae</taxon>
        <taxon>Saccharothrix</taxon>
    </lineage>
</organism>
<dbReference type="RefSeq" id="WP_189226685.1">
    <property type="nucleotide sequence ID" value="NZ_BMRG01000018.1"/>
</dbReference>
<dbReference type="Gene3D" id="3.40.50.12780">
    <property type="entry name" value="N-terminal domain of ligase-like"/>
    <property type="match status" value="1"/>
</dbReference>
<feature type="domain" description="AMP-dependent synthetase/ligase" evidence="2">
    <location>
        <begin position="17"/>
        <end position="408"/>
    </location>
</feature>
<dbReference type="EMBL" id="BMRG01000018">
    <property type="protein sequence ID" value="GGP78186.1"/>
    <property type="molecule type" value="Genomic_DNA"/>
</dbReference>
<proteinExistence type="inferred from homology"/>
<name>A0A918ASL1_9PSEU</name>
<protein>
    <submittedName>
        <fullName evidence="3">AMP-binding protein</fullName>
    </submittedName>
</protein>
<accession>A0A918ASL1</accession>
<comment type="similarity">
    <text evidence="1">Belongs to the ATP-dependent AMP-binding enzyme family.</text>
</comment>
<evidence type="ECO:0000259" key="2">
    <source>
        <dbReference type="Pfam" id="PF00501"/>
    </source>
</evidence>
<dbReference type="InterPro" id="IPR042099">
    <property type="entry name" value="ANL_N_sf"/>
</dbReference>
<dbReference type="SUPFAM" id="SSF56801">
    <property type="entry name" value="Acetyl-CoA synthetase-like"/>
    <property type="match status" value="1"/>
</dbReference>
<dbReference type="PANTHER" id="PTHR22754">
    <property type="entry name" value="DISCO-INTERACTING PROTEIN 2 DIP2 -RELATED"/>
    <property type="match status" value="1"/>
</dbReference>
<reference evidence="3" key="1">
    <citation type="journal article" date="2014" name="Int. J. Syst. Evol. Microbiol.">
        <title>Complete genome sequence of Corynebacterium casei LMG S-19264T (=DSM 44701T), isolated from a smear-ripened cheese.</title>
        <authorList>
            <consortium name="US DOE Joint Genome Institute (JGI-PGF)"/>
            <person name="Walter F."/>
            <person name="Albersmeier A."/>
            <person name="Kalinowski J."/>
            <person name="Ruckert C."/>
        </authorList>
    </citation>
    <scope>NUCLEOTIDE SEQUENCE</scope>
    <source>
        <strain evidence="3">JCM 3313</strain>
    </source>
</reference>
<dbReference type="GO" id="GO:0070566">
    <property type="term" value="F:adenylyltransferase activity"/>
    <property type="evidence" value="ECO:0007669"/>
    <property type="project" value="TreeGrafter"/>
</dbReference>
<reference evidence="3" key="2">
    <citation type="submission" date="2020-09" db="EMBL/GenBank/DDBJ databases">
        <authorList>
            <person name="Sun Q."/>
            <person name="Ohkuma M."/>
        </authorList>
    </citation>
    <scope>NUCLEOTIDE SEQUENCE</scope>
    <source>
        <strain evidence="3">JCM 3313</strain>
    </source>
</reference>
<dbReference type="Pfam" id="PF00501">
    <property type="entry name" value="AMP-binding"/>
    <property type="match status" value="1"/>
</dbReference>
<gene>
    <name evidence="3" type="ORF">GCM10010185_59900</name>
</gene>
<dbReference type="InterPro" id="IPR000873">
    <property type="entry name" value="AMP-dep_synth/lig_dom"/>
</dbReference>
<comment type="caution">
    <text evidence="3">The sequence shown here is derived from an EMBL/GenBank/DDBJ whole genome shotgun (WGS) entry which is preliminary data.</text>
</comment>
<sequence length="592" mass="63233">MYFNHVVERLSGRPAGRSGEAAAITCDTDGGEGSGDSSSLSYAELDLAARAVAVWLSEHCAPGERVLLLSPLGVELVKNVLGCLYAGVVPVVAPVPDGRDPHLSRATGIAFDAEARVVLTEASCLSAVHDWLSQDGMGELTCVATDAVPLGDPADWVEPRRDPGELALLSYGSGEGELVGTAISAAALGHGLRRTADALGLTEEDRVLSWLPPDQYSGLMAVLTALSVGATTVLLSPDRFRRDPLRWLELVHRHRITVSGGGPGAYGRCADAAAERGVTGLDLSSWRVAYTSTAMLDPATLTRFARVLAPAGFDQSALRVSYCLPEAGFLVSTTDPRPLLRTARVSAVALEKRTFAASTSAEGPVLVSSGRVARLDLRVVDPESGRPLPDRRVGEVWVRGDGLASGYWRRGGGTDLRFGATLDTGEGGFFRTGDIGVLDAGELFVLGRADSMLTVAGRTIRAHDVERELAERFPALAGHPASVFTVAVPRHEVVVVQELDRVDRDELRLLAGAVRSWLRRRTRVRFGSVVFLQPGQLPAVGGERDRRELVRALFAARAVHPVYEELDGDVRRLYREPTGHGVEVVTGDRVAV</sequence>
<evidence type="ECO:0000313" key="4">
    <source>
        <dbReference type="Proteomes" id="UP000639606"/>
    </source>
</evidence>
<dbReference type="InterPro" id="IPR045851">
    <property type="entry name" value="AMP-bd_C_sf"/>
</dbReference>
<dbReference type="GO" id="GO:0006633">
    <property type="term" value="P:fatty acid biosynthetic process"/>
    <property type="evidence" value="ECO:0007669"/>
    <property type="project" value="TreeGrafter"/>
</dbReference>